<keyword evidence="2 5" id="KW-0145">Chemotaxis</keyword>
<gene>
    <name evidence="5 11" type="primary">cheB</name>
    <name evidence="11" type="ORF">Poly30_55080</name>
</gene>
<protein>
    <recommendedName>
        <fullName evidence="5">Protein-glutamate methylesterase/protein-glutamine glutaminase</fullName>
        <ecNumber evidence="5">3.1.1.61</ecNumber>
        <ecNumber evidence="5">3.5.1.44</ecNumber>
    </recommendedName>
</protein>
<dbReference type="EMBL" id="CP036434">
    <property type="protein sequence ID" value="QDV09947.1"/>
    <property type="molecule type" value="Genomic_DNA"/>
</dbReference>
<evidence type="ECO:0000256" key="1">
    <source>
        <dbReference type="ARBA" id="ARBA00022490"/>
    </source>
</evidence>
<evidence type="ECO:0000256" key="4">
    <source>
        <dbReference type="ARBA" id="ARBA00048267"/>
    </source>
</evidence>
<evidence type="ECO:0000256" key="8">
    <source>
        <dbReference type="SAM" id="MobiDB-lite"/>
    </source>
</evidence>
<feature type="active site" evidence="5 6">
    <location>
        <position position="260"/>
    </location>
</feature>
<dbReference type="OrthoDB" id="9793421at2"/>
<dbReference type="SUPFAM" id="SSF52172">
    <property type="entry name" value="CheY-like"/>
    <property type="match status" value="1"/>
</dbReference>
<evidence type="ECO:0000256" key="2">
    <source>
        <dbReference type="ARBA" id="ARBA00022500"/>
    </source>
</evidence>
<evidence type="ECO:0000256" key="7">
    <source>
        <dbReference type="PROSITE-ProRule" id="PRU00169"/>
    </source>
</evidence>
<dbReference type="InterPro" id="IPR035909">
    <property type="entry name" value="CheB_C"/>
</dbReference>
<feature type="modified residue" description="4-aspartylphosphate" evidence="5 7">
    <location>
        <position position="63"/>
    </location>
</feature>
<evidence type="ECO:0000259" key="9">
    <source>
        <dbReference type="PROSITE" id="PS50110"/>
    </source>
</evidence>
<evidence type="ECO:0000313" key="11">
    <source>
        <dbReference type="EMBL" id="QDV09947.1"/>
    </source>
</evidence>
<dbReference type="PROSITE" id="PS50110">
    <property type="entry name" value="RESPONSE_REGULATORY"/>
    <property type="match status" value="1"/>
</dbReference>
<evidence type="ECO:0000259" key="10">
    <source>
        <dbReference type="PROSITE" id="PS50122"/>
    </source>
</evidence>
<keyword evidence="5 7" id="KW-0597">Phosphoprotein</keyword>
<dbReference type="GO" id="GO:0006935">
    <property type="term" value="P:chemotaxis"/>
    <property type="evidence" value="ECO:0007669"/>
    <property type="project" value="UniProtKB-UniRule"/>
</dbReference>
<dbReference type="GO" id="GO:0005737">
    <property type="term" value="C:cytoplasm"/>
    <property type="evidence" value="ECO:0007669"/>
    <property type="project" value="UniProtKB-SubCell"/>
</dbReference>
<dbReference type="NCBIfam" id="NF001965">
    <property type="entry name" value="PRK00742.1"/>
    <property type="match status" value="1"/>
</dbReference>
<dbReference type="Pfam" id="PF00072">
    <property type="entry name" value="Response_reg"/>
    <property type="match status" value="1"/>
</dbReference>
<dbReference type="HAMAP" id="MF_00099">
    <property type="entry name" value="CheB_chemtxs"/>
    <property type="match status" value="1"/>
</dbReference>
<dbReference type="Proteomes" id="UP000320390">
    <property type="component" value="Chromosome"/>
</dbReference>
<dbReference type="PROSITE" id="PS50122">
    <property type="entry name" value="CHEB"/>
    <property type="match status" value="1"/>
</dbReference>
<organism evidence="11 12">
    <name type="scientific">Saltatorellus ferox</name>
    <dbReference type="NCBI Taxonomy" id="2528018"/>
    <lineage>
        <taxon>Bacteria</taxon>
        <taxon>Pseudomonadati</taxon>
        <taxon>Planctomycetota</taxon>
        <taxon>Planctomycetia</taxon>
        <taxon>Planctomycetia incertae sedis</taxon>
        <taxon>Saltatorellus</taxon>
    </lineage>
</organism>
<evidence type="ECO:0000256" key="6">
    <source>
        <dbReference type="PROSITE-ProRule" id="PRU00050"/>
    </source>
</evidence>
<dbReference type="InterPro" id="IPR000673">
    <property type="entry name" value="Sig_transdc_resp-reg_Me-estase"/>
</dbReference>
<feature type="active site" evidence="5 6">
    <location>
        <position position="356"/>
    </location>
</feature>
<dbReference type="Pfam" id="PF01339">
    <property type="entry name" value="CheB_methylest"/>
    <property type="match status" value="1"/>
</dbReference>
<keyword evidence="3 5" id="KW-0378">Hydrolase</keyword>
<feature type="domain" description="Response regulatory" evidence="9">
    <location>
        <begin position="12"/>
        <end position="131"/>
    </location>
</feature>
<dbReference type="SUPFAM" id="SSF52738">
    <property type="entry name" value="Methylesterase CheB, C-terminal domain"/>
    <property type="match status" value="1"/>
</dbReference>
<dbReference type="InterPro" id="IPR008248">
    <property type="entry name" value="CheB-like"/>
</dbReference>
<accession>A0A518F0S6</accession>
<dbReference type="GO" id="GO:0050568">
    <property type="term" value="F:protein-glutamine glutaminase activity"/>
    <property type="evidence" value="ECO:0007669"/>
    <property type="project" value="UniProtKB-UniRule"/>
</dbReference>
<feature type="compositionally biased region" description="Low complexity" evidence="8">
    <location>
        <begin position="206"/>
        <end position="215"/>
    </location>
</feature>
<evidence type="ECO:0000313" key="12">
    <source>
        <dbReference type="Proteomes" id="UP000320390"/>
    </source>
</evidence>
<dbReference type="InterPro" id="IPR001789">
    <property type="entry name" value="Sig_transdc_resp-reg_receiver"/>
</dbReference>
<name>A0A518F0S6_9BACT</name>
<dbReference type="SMART" id="SM00448">
    <property type="entry name" value="REC"/>
    <property type="match status" value="1"/>
</dbReference>
<feature type="active site" evidence="5 6">
    <location>
        <position position="233"/>
    </location>
</feature>
<dbReference type="PANTHER" id="PTHR42872">
    <property type="entry name" value="PROTEIN-GLUTAMATE METHYLESTERASE/PROTEIN-GLUTAMINE GLUTAMINASE"/>
    <property type="match status" value="1"/>
</dbReference>
<comment type="domain">
    <text evidence="5">Contains a C-terminal catalytic domain, and an N-terminal region which modulates catalytic activity.</text>
</comment>
<dbReference type="GO" id="GO:0008984">
    <property type="term" value="F:protein-glutamate methylesterase activity"/>
    <property type="evidence" value="ECO:0007669"/>
    <property type="project" value="UniProtKB-UniRule"/>
</dbReference>
<comment type="similarity">
    <text evidence="5">Belongs to the CheB family.</text>
</comment>
<evidence type="ECO:0000256" key="5">
    <source>
        <dbReference type="HAMAP-Rule" id="MF_00099"/>
    </source>
</evidence>
<comment type="function">
    <text evidence="5">Involved in chemotaxis. Part of a chemotaxis signal transduction system that modulates chemotaxis in response to various stimuli. Catalyzes the demethylation of specific methylglutamate residues introduced into the chemoreceptors (methyl-accepting chemotaxis proteins or MCP) by CheR. Also mediates the irreversible deamidation of specific glutamine residues to glutamic acid.</text>
</comment>
<comment type="catalytic activity">
    <reaction evidence="5">
        <text>L-glutaminyl-[protein] + H2O = L-glutamyl-[protein] + NH4(+)</text>
        <dbReference type="Rhea" id="RHEA:16441"/>
        <dbReference type="Rhea" id="RHEA-COMP:10207"/>
        <dbReference type="Rhea" id="RHEA-COMP:10208"/>
        <dbReference type="ChEBI" id="CHEBI:15377"/>
        <dbReference type="ChEBI" id="CHEBI:28938"/>
        <dbReference type="ChEBI" id="CHEBI:29973"/>
        <dbReference type="ChEBI" id="CHEBI:30011"/>
        <dbReference type="EC" id="3.5.1.44"/>
    </reaction>
</comment>
<dbReference type="Gene3D" id="3.40.50.2300">
    <property type="match status" value="1"/>
</dbReference>
<dbReference type="EC" id="3.1.1.61" evidence="5"/>
<dbReference type="AlphaFoldDB" id="A0A518F0S6"/>
<proteinExistence type="inferred from homology"/>
<comment type="catalytic activity">
    <reaction evidence="4 5">
        <text>[protein]-L-glutamate 5-O-methyl ester + H2O = L-glutamyl-[protein] + methanol + H(+)</text>
        <dbReference type="Rhea" id="RHEA:23236"/>
        <dbReference type="Rhea" id="RHEA-COMP:10208"/>
        <dbReference type="Rhea" id="RHEA-COMP:10311"/>
        <dbReference type="ChEBI" id="CHEBI:15377"/>
        <dbReference type="ChEBI" id="CHEBI:15378"/>
        <dbReference type="ChEBI" id="CHEBI:17790"/>
        <dbReference type="ChEBI" id="CHEBI:29973"/>
        <dbReference type="ChEBI" id="CHEBI:82795"/>
        <dbReference type="EC" id="3.1.1.61"/>
    </reaction>
</comment>
<feature type="domain" description="CheB-type methylesterase" evidence="10">
    <location>
        <begin position="227"/>
        <end position="414"/>
    </location>
</feature>
<dbReference type="InterPro" id="IPR011006">
    <property type="entry name" value="CheY-like_superfamily"/>
</dbReference>
<dbReference type="Gene3D" id="3.40.50.180">
    <property type="entry name" value="Methylesterase CheB, C-terminal domain"/>
    <property type="match status" value="1"/>
</dbReference>
<dbReference type="CDD" id="cd16432">
    <property type="entry name" value="CheB_Rec"/>
    <property type="match status" value="1"/>
</dbReference>
<reference evidence="11 12" key="1">
    <citation type="submission" date="2019-02" db="EMBL/GenBank/DDBJ databases">
        <title>Deep-cultivation of Planctomycetes and their phenomic and genomic characterization uncovers novel biology.</title>
        <authorList>
            <person name="Wiegand S."/>
            <person name="Jogler M."/>
            <person name="Boedeker C."/>
            <person name="Pinto D."/>
            <person name="Vollmers J."/>
            <person name="Rivas-Marin E."/>
            <person name="Kohn T."/>
            <person name="Peeters S.H."/>
            <person name="Heuer A."/>
            <person name="Rast P."/>
            <person name="Oberbeckmann S."/>
            <person name="Bunk B."/>
            <person name="Jeske O."/>
            <person name="Meyerdierks A."/>
            <person name="Storesund J.E."/>
            <person name="Kallscheuer N."/>
            <person name="Luecker S."/>
            <person name="Lage O.M."/>
            <person name="Pohl T."/>
            <person name="Merkel B.J."/>
            <person name="Hornburger P."/>
            <person name="Mueller R.-W."/>
            <person name="Bruemmer F."/>
            <person name="Labrenz M."/>
            <person name="Spormann A.M."/>
            <person name="Op den Camp H."/>
            <person name="Overmann J."/>
            <person name="Amann R."/>
            <person name="Jetten M.S.M."/>
            <person name="Mascher T."/>
            <person name="Medema M.H."/>
            <person name="Devos D.P."/>
            <person name="Kaster A.-K."/>
            <person name="Ovreas L."/>
            <person name="Rohde M."/>
            <person name="Galperin M.Y."/>
            <person name="Jogler C."/>
        </authorList>
    </citation>
    <scope>NUCLEOTIDE SEQUENCE [LARGE SCALE GENOMIC DNA]</scope>
    <source>
        <strain evidence="11 12">Poly30</strain>
    </source>
</reference>
<keyword evidence="1 5" id="KW-0963">Cytoplasm</keyword>
<evidence type="ECO:0000256" key="3">
    <source>
        <dbReference type="ARBA" id="ARBA00022801"/>
    </source>
</evidence>
<dbReference type="RefSeq" id="WP_145205252.1">
    <property type="nucleotide sequence ID" value="NZ_CP036434.1"/>
</dbReference>
<keyword evidence="12" id="KW-1185">Reference proteome</keyword>
<dbReference type="GO" id="GO:0000156">
    <property type="term" value="F:phosphorelay response regulator activity"/>
    <property type="evidence" value="ECO:0007669"/>
    <property type="project" value="InterPro"/>
</dbReference>
<feature type="region of interest" description="Disordered" evidence="8">
    <location>
        <begin position="144"/>
        <end position="215"/>
    </location>
</feature>
<comment type="subcellular location">
    <subcellularLocation>
        <location evidence="5">Cytoplasm</location>
    </subcellularLocation>
</comment>
<sequence>MKPTIETGPPLRVMVVDDSPVTRRLIERVISREEGLELVAELADGKQAVEIAIRERVDVLILDLEMPEIDGREVLMRLYELGTQMGVVVYTGAAQEEVEELEKRVARRLICRMMPKGNGAGGGIEGLKDWLVSTIYDLGQRVRVRSRDGGGDGPAGEVARPVRPRSSATGSGSKAVTPVLGDLDRSPGKNGPTQSNGTNPSPPAALPRLSAGARPAAFQRDSRRFSILVVGASTGGPEALRQMIQDLPANFPIPVAIVQHMPIGFTAQLAARLDSQCAITVREATEGERLEAGVVLIAPGGKHLEVHRDGPHLTAKLTENEPENSCRPAVDVLFRSAAAAVPRNLLAVMLTGMGQDGLVGAECIRETGGLVIVQDEPTSVVWGMPGAIAKAGLANEVLPLSEVGPRTVEHVLAGRTNGRVA</sequence>
<dbReference type="EC" id="3.5.1.44" evidence="5"/>
<dbReference type="PANTHER" id="PTHR42872:SF6">
    <property type="entry name" value="PROTEIN-GLUTAMATE METHYLESTERASE_PROTEIN-GLUTAMINE GLUTAMINASE"/>
    <property type="match status" value="1"/>
</dbReference>
<comment type="PTM">
    <text evidence="5">Phosphorylated by CheA. Phosphorylation of the N-terminal regulatory domain activates the methylesterase activity.</text>
</comment>